<dbReference type="Proteomes" id="UP000736164">
    <property type="component" value="Unassembled WGS sequence"/>
</dbReference>
<protein>
    <submittedName>
        <fullName evidence="2">DRC7 protein</fullName>
    </submittedName>
</protein>
<dbReference type="PANTHER" id="PTHR35249">
    <property type="entry name" value="DYNEIN REGULATORY COMPLEX SUBUNIT 7"/>
    <property type="match status" value="1"/>
</dbReference>
<dbReference type="AlphaFoldDB" id="A0A8J7NNC0"/>
<dbReference type="InterPro" id="IPR033551">
    <property type="entry name" value="DRC7/lobo"/>
</dbReference>
<dbReference type="GO" id="GO:0030317">
    <property type="term" value="P:flagellated sperm motility"/>
    <property type="evidence" value="ECO:0007669"/>
    <property type="project" value="TreeGrafter"/>
</dbReference>
<dbReference type="EMBL" id="JAAWVO010019780">
    <property type="protein sequence ID" value="MBN3315189.1"/>
    <property type="molecule type" value="Genomic_DNA"/>
</dbReference>
<comment type="caution">
    <text evidence="2">The sequence shown here is derived from an EMBL/GenBank/DDBJ whole genome shotgun (WGS) entry which is preliminary data.</text>
</comment>
<evidence type="ECO:0000313" key="3">
    <source>
        <dbReference type="Proteomes" id="UP000736164"/>
    </source>
</evidence>
<dbReference type="GO" id="GO:0031514">
    <property type="term" value="C:motile cilium"/>
    <property type="evidence" value="ECO:0007669"/>
    <property type="project" value="TreeGrafter"/>
</dbReference>
<keyword evidence="3" id="KW-1185">Reference proteome</keyword>
<dbReference type="InterPro" id="IPR056291">
    <property type="entry name" value="MORN_DRC7"/>
</dbReference>
<dbReference type="PANTHER" id="PTHR35249:SF2">
    <property type="entry name" value="DYNEIN REGULATORY COMPLEX SUBUNIT 7"/>
    <property type="match status" value="1"/>
</dbReference>
<gene>
    <name evidence="2" type="primary">Drc7</name>
    <name evidence="2" type="ORF">GTO95_0015601</name>
</gene>
<feature type="non-terminal residue" evidence="2">
    <location>
        <position position="103"/>
    </location>
</feature>
<accession>A0A8J7NNC0</accession>
<sequence length="103" mass="11983">MDFVSPRTCNTSIMCLFPVYILLEAHRYITLEPETERQMEFYSHARVDGLAKRVEIPSEMTETFEARPDGLYHRHVIFGKRLKMPMAANAQDPNSRPVLVNQQ</sequence>
<name>A0A8J7NNC0_ATRSP</name>
<organism evidence="2 3">
    <name type="scientific">Atractosteus spatula</name>
    <name type="common">Alligator gar</name>
    <name type="synonym">Lepisosteus spatula</name>
    <dbReference type="NCBI Taxonomy" id="7917"/>
    <lineage>
        <taxon>Eukaryota</taxon>
        <taxon>Metazoa</taxon>
        <taxon>Chordata</taxon>
        <taxon>Craniata</taxon>
        <taxon>Vertebrata</taxon>
        <taxon>Euteleostomi</taxon>
        <taxon>Actinopterygii</taxon>
        <taxon>Neopterygii</taxon>
        <taxon>Holostei</taxon>
        <taxon>Semionotiformes</taxon>
        <taxon>Lepisosteidae</taxon>
        <taxon>Atractosteus</taxon>
    </lineage>
</organism>
<reference evidence="2" key="1">
    <citation type="journal article" date="2021" name="Cell">
        <title>Tracing the genetic footprints of vertebrate landing in non-teleost ray-finned fishes.</title>
        <authorList>
            <person name="Bi X."/>
            <person name="Wang K."/>
            <person name="Yang L."/>
            <person name="Pan H."/>
            <person name="Jiang H."/>
            <person name="Wei Q."/>
            <person name="Fang M."/>
            <person name="Yu H."/>
            <person name="Zhu C."/>
            <person name="Cai Y."/>
            <person name="He Y."/>
            <person name="Gan X."/>
            <person name="Zeng H."/>
            <person name="Yu D."/>
            <person name="Zhu Y."/>
            <person name="Jiang H."/>
            <person name="Qiu Q."/>
            <person name="Yang H."/>
            <person name="Zhang Y.E."/>
            <person name="Wang W."/>
            <person name="Zhu M."/>
            <person name="He S."/>
            <person name="Zhang G."/>
        </authorList>
    </citation>
    <scope>NUCLEOTIDE SEQUENCE</scope>
    <source>
        <strain evidence="2">Allg_001</strain>
    </source>
</reference>
<evidence type="ECO:0000313" key="2">
    <source>
        <dbReference type="EMBL" id="MBN3315189.1"/>
    </source>
</evidence>
<feature type="domain" description="Dynein regulatory complex subunit 7 MORN" evidence="1">
    <location>
        <begin position="23"/>
        <end position="99"/>
    </location>
</feature>
<proteinExistence type="predicted"/>
<dbReference type="Pfam" id="PF24667">
    <property type="entry name" value="MORN_DRC7"/>
    <property type="match status" value="1"/>
</dbReference>
<feature type="non-terminal residue" evidence="2">
    <location>
        <position position="1"/>
    </location>
</feature>
<evidence type="ECO:0000259" key="1">
    <source>
        <dbReference type="Pfam" id="PF24667"/>
    </source>
</evidence>